<dbReference type="AlphaFoldDB" id="A0A2N3XSA9"/>
<accession>A0A2N3XSA9</accession>
<dbReference type="Proteomes" id="UP000233786">
    <property type="component" value="Unassembled WGS sequence"/>
</dbReference>
<organism evidence="1 2">
    <name type="scientific">Saccharopolyspora spinosa</name>
    <dbReference type="NCBI Taxonomy" id="60894"/>
    <lineage>
        <taxon>Bacteria</taxon>
        <taxon>Bacillati</taxon>
        <taxon>Actinomycetota</taxon>
        <taxon>Actinomycetes</taxon>
        <taxon>Pseudonocardiales</taxon>
        <taxon>Pseudonocardiaceae</taxon>
        <taxon>Saccharopolyspora</taxon>
    </lineage>
</organism>
<gene>
    <name evidence="1" type="ORF">A8926_1106</name>
</gene>
<sequence length="76" mass="8297">MFRRAILRWPNGSDWGHLATVPDDGGLPQFAGFVQMSDSRVQDLLARIAPRPAGGDMWEAHFTTNDSESAAELIAA</sequence>
<proteinExistence type="predicted"/>
<reference evidence="1" key="1">
    <citation type="submission" date="2017-12" db="EMBL/GenBank/DDBJ databases">
        <title>Sequencing the genomes of 1000 Actinobacteria strains.</title>
        <authorList>
            <person name="Klenk H.-P."/>
        </authorList>
    </citation>
    <scope>NUCLEOTIDE SEQUENCE [LARGE SCALE GENOMIC DNA]</scope>
    <source>
        <strain evidence="1">DSM 44228</strain>
    </source>
</reference>
<evidence type="ECO:0000313" key="2">
    <source>
        <dbReference type="Proteomes" id="UP000233786"/>
    </source>
</evidence>
<evidence type="ECO:0000313" key="1">
    <source>
        <dbReference type="EMBL" id="PKW13568.1"/>
    </source>
</evidence>
<name>A0A2N3XSA9_SACSN</name>
<protein>
    <submittedName>
        <fullName evidence="1">Uncharacterized protein</fullName>
    </submittedName>
</protein>
<keyword evidence="2" id="KW-1185">Reference proteome</keyword>
<comment type="caution">
    <text evidence="1">The sequence shown here is derived from an EMBL/GenBank/DDBJ whole genome shotgun (WGS) entry which is preliminary data.</text>
</comment>
<dbReference type="EMBL" id="PJNB01000001">
    <property type="protein sequence ID" value="PKW13568.1"/>
    <property type="molecule type" value="Genomic_DNA"/>
</dbReference>